<dbReference type="AlphaFoldDB" id="A0ABD3NS97"/>
<evidence type="ECO:0000313" key="3">
    <source>
        <dbReference type="Proteomes" id="UP001530400"/>
    </source>
</evidence>
<name>A0ABD3NS97_9STRA</name>
<keyword evidence="3" id="KW-1185">Reference proteome</keyword>
<reference evidence="2 3" key="1">
    <citation type="submission" date="2024-10" db="EMBL/GenBank/DDBJ databases">
        <title>Updated reference genomes for cyclostephanoid diatoms.</title>
        <authorList>
            <person name="Roberts W.R."/>
            <person name="Alverson A.J."/>
        </authorList>
    </citation>
    <scope>NUCLEOTIDE SEQUENCE [LARGE SCALE GENOMIC DNA]</scope>
    <source>
        <strain evidence="2 3">AJA010-31</strain>
    </source>
</reference>
<evidence type="ECO:0000256" key="1">
    <source>
        <dbReference type="SAM" id="MobiDB-lite"/>
    </source>
</evidence>
<accession>A0ABD3NS97</accession>
<evidence type="ECO:0000313" key="2">
    <source>
        <dbReference type="EMBL" id="KAL3777486.1"/>
    </source>
</evidence>
<feature type="region of interest" description="Disordered" evidence="1">
    <location>
        <begin position="1"/>
        <end position="37"/>
    </location>
</feature>
<comment type="caution">
    <text evidence="2">The sequence shown here is derived from an EMBL/GenBank/DDBJ whole genome shotgun (WGS) entry which is preliminary data.</text>
</comment>
<sequence length="110" mass="12471">MNASSNSANPGPDRPALGTRREATSHPSSGGSKGYSPEMREQVITMWLNGNDLDAAWLVPLRHQKKFPCLKTCKNWINQYQREGHVRPKRQTGNHVKFTGNTLSIWHFIE</sequence>
<proteinExistence type="predicted"/>
<protein>
    <submittedName>
        <fullName evidence="2">Uncharacterized protein</fullName>
    </submittedName>
</protein>
<gene>
    <name evidence="2" type="ORF">ACHAWO_007356</name>
</gene>
<dbReference type="EMBL" id="JALLPJ020001041">
    <property type="protein sequence ID" value="KAL3777486.1"/>
    <property type="molecule type" value="Genomic_DNA"/>
</dbReference>
<dbReference type="Proteomes" id="UP001530400">
    <property type="component" value="Unassembled WGS sequence"/>
</dbReference>
<organism evidence="2 3">
    <name type="scientific">Cyclotella atomus</name>
    <dbReference type="NCBI Taxonomy" id="382360"/>
    <lineage>
        <taxon>Eukaryota</taxon>
        <taxon>Sar</taxon>
        <taxon>Stramenopiles</taxon>
        <taxon>Ochrophyta</taxon>
        <taxon>Bacillariophyta</taxon>
        <taxon>Coscinodiscophyceae</taxon>
        <taxon>Thalassiosirophycidae</taxon>
        <taxon>Stephanodiscales</taxon>
        <taxon>Stephanodiscaceae</taxon>
        <taxon>Cyclotella</taxon>
    </lineage>
</organism>